<dbReference type="Proteomes" id="UP001501115">
    <property type="component" value="Unassembled WGS sequence"/>
</dbReference>
<dbReference type="Pfam" id="PF05655">
    <property type="entry name" value="AvrD"/>
    <property type="match status" value="1"/>
</dbReference>
<gene>
    <name evidence="1" type="ORF">GCM10023086_33200</name>
</gene>
<evidence type="ECO:0000313" key="2">
    <source>
        <dbReference type="Proteomes" id="UP001501115"/>
    </source>
</evidence>
<sequence>MPEGTVHFESIDDHLGAGRMRFFGDGYRRIRQRLGRIKVAADTSAATGFAESTASIDYPSDWSTKSRASDLRPHLSTVDAAVLSVQLCEAYLSQVYAMGPAQRRLMWLRRMELKASSTPLEQLDRIDLRAVCTETRRLPDGALSLFTCHLGSMRVKCEIVHPGQEPPVAAGLADLPEGYLGDPEERFFGAGYRRRGHVIRDVQLDLGLMRCAAHITCESEGPLPTGGFAGAFEPSLSAVDAMVVVPQLSQSLLYKLDGIDRGESNTLWMRRVTIETDTPRVPLLARLDAVTTITATRLLNHAGGVWRTSDWAGTFQGFRYRYNLAHQLPAGRGEDLT</sequence>
<dbReference type="RefSeq" id="WP_345662259.1">
    <property type="nucleotide sequence ID" value="NZ_BAABET010000004.1"/>
</dbReference>
<reference evidence="2" key="1">
    <citation type="journal article" date="2019" name="Int. J. Syst. Evol. Microbiol.">
        <title>The Global Catalogue of Microorganisms (GCM) 10K type strain sequencing project: providing services to taxonomists for standard genome sequencing and annotation.</title>
        <authorList>
            <consortium name="The Broad Institute Genomics Platform"/>
            <consortium name="The Broad Institute Genome Sequencing Center for Infectious Disease"/>
            <person name="Wu L."/>
            <person name="Ma J."/>
        </authorList>
    </citation>
    <scope>NUCLEOTIDE SEQUENCE [LARGE SCALE GENOMIC DNA]</scope>
    <source>
        <strain evidence="2">JCM 31290</strain>
    </source>
</reference>
<accession>A0ABP8FX08</accession>
<evidence type="ECO:0000313" key="1">
    <source>
        <dbReference type="EMBL" id="GAA4312587.1"/>
    </source>
</evidence>
<keyword evidence="2" id="KW-1185">Reference proteome</keyword>
<comment type="caution">
    <text evidence="1">The sequence shown here is derived from an EMBL/GenBank/DDBJ whole genome shotgun (WGS) entry which is preliminary data.</text>
</comment>
<dbReference type="EMBL" id="BAABET010000004">
    <property type="protein sequence ID" value="GAA4312587.1"/>
    <property type="molecule type" value="Genomic_DNA"/>
</dbReference>
<proteinExistence type="predicted"/>
<protein>
    <submittedName>
        <fullName evidence="1">AvrD family protein</fullName>
    </submittedName>
</protein>
<name>A0ABP8FX08_9ACTN</name>
<dbReference type="InterPro" id="IPR008799">
    <property type="entry name" value="Pseudomon_AvrD"/>
</dbReference>
<organism evidence="1 2">
    <name type="scientific">Streptomyces venetus</name>
    <dbReference type="NCBI Taxonomy" id="1701086"/>
    <lineage>
        <taxon>Bacteria</taxon>
        <taxon>Bacillati</taxon>
        <taxon>Actinomycetota</taxon>
        <taxon>Actinomycetes</taxon>
        <taxon>Kitasatosporales</taxon>
        <taxon>Streptomycetaceae</taxon>
        <taxon>Streptomyces</taxon>
    </lineage>
</organism>